<comment type="caution">
    <text evidence="2">The sequence shown here is derived from an EMBL/GenBank/DDBJ whole genome shotgun (WGS) entry which is preliminary data.</text>
</comment>
<accession>A0A9P1NA37</accession>
<sequence length="392" mass="45542">MVSITWLLFFTVFWIFESEACEIRDFVPCVMQLNSQKVDFKINPLEVILNLSSEAKLMHACRTYSRVFPCFEQKLSQCGTSEQKLQLERGKRVHSYLCAPFSLPRQKTLIRNSSCLQKILKEPETRSCDRKGTLYEEKLASCRDYCKNRTDCENKIEMSENATCKYIQIENRCSEEAAEFFGQLQRVLTNREYPMQCQYDLRPVFHELKKGMTMETSTQNLLRSKFLPNPFSGRTTRTTMDNVWNVKNSEPEQVSPPPLQFMFNLPKEQTSTQPFKVEINWMDDIPKTTTEMTTKTSPWYIRSTPSPSPFKSVNPILDHLKASPPLNLTEIGNHANNYFSAALNAISETKNQMEQNDPWRTIIDAVAPTIIKVSPEFIPRIRQEIDRIQPEQ</sequence>
<dbReference type="AlphaFoldDB" id="A0A9P1NA37"/>
<dbReference type="EMBL" id="CANHGI010000006">
    <property type="protein sequence ID" value="CAI5456774.1"/>
    <property type="molecule type" value="Genomic_DNA"/>
</dbReference>
<organism evidence="2 3">
    <name type="scientific">Caenorhabditis angaria</name>
    <dbReference type="NCBI Taxonomy" id="860376"/>
    <lineage>
        <taxon>Eukaryota</taxon>
        <taxon>Metazoa</taxon>
        <taxon>Ecdysozoa</taxon>
        <taxon>Nematoda</taxon>
        <taxon>Chromadorea</taxon>
        <taxon>Rhabditida</taxon>
        <taxon>Rhabditina</taxon>
        <taxon>Rhabditomorpha</taxon>
        <taxon>Rhabditoidea</taxon>
        <taxon>Rhabditidae</taxon>
        <taxon>Peloderinae</taxon>
        <taxon>Caenorhabditis</taxon>
    </lineage>
</organism>
<dbReference type="Proteomes" id="UP001152747">
    <property type="component" value="Unassembled WGS sequence"/>
</dbReference>
<keyword evidence="3" id="KW-1185">Reference proteome</keyword>
<protein>
    <recommendedName>
        <fullName evidence="4">Chondroitin proteoglycan 4 domain-containing protein</fullName>
    </recommendedName>
</protein>
<proteinExistence type="predicted"/>
<evidence type="ECO:0008006" key="4">
    <source>
        <dbReference type="Google" id="ProtNLM"/>
    </source>
</evidence>
<evidence type="ECO:0000256" key="1">
    <source>
        <dbReference type="SAM" id="SignalP"/>
    </source>
</evidence>
<reference evidence="2" key="1">
    <citation type="submission" date="2022-11" db="EMBL/GenBank/DDBJ databases">
        <authorList>
            <person name="Kikuchi T."/>
        </authorList>
    </citation>
    <scope>NUCLEOTIDE SEQUENCE</scope>
    <source>
        <strain evidence="2">PS1010</strain>
    </source>
</reference>
<name>A0A9P1NA37_9PELO</name>
<dbReference type="OrthoDB" id="5779738at2759"/>
<evidence type="ECO:0000313" key="2">
    <source>
        <dbReference type="EMBL" id="CAI5456774.1"/>
    </source>
</evidence>
<keyword evidence="1" id="KW-0732">Signal</keyword>
<feature type="chain" id="PRO_5040380223" description="Chondroitin proteoglycan 4 domain-containing protein" evidence="1">
    <location>
        <begin position="21"/>
        <end position="392"/>
    </location>
</feature>
<feature type="signal peptide" evidence="1">
    <location>
        <begin position="1"/>
        <end position="20"/>
    </location>
</feature>
<gene>
    <name evidence="2" type="ORF">CAMP_LOCUS19411</name>
</gene>
<evidence type="ECO:0000313" key="3">
    <source>
        <dbReference type="Proteomes" id="UP001152747"/>
    </source>
</evidence>